<reference evidence="1 2" key="1">
    <citation type="submission" date="2020-09" db="EMBL/GenBank/DDBJ databases">
        <title>De no assembly of potato wild relative species, Solanum commersonii.</title>
        <authorList>
            <person name="Cho K."/>
        </authorList>
    </citation>
    <scope>NUCLEOTIDE SEQUENCE [LARGE SCALE GENOMIC DNA]</scope>
    <source>
        <strain evidence="1">LZ3.2</strain>
        <tissue evidence="1">Leaf</tissue>
    </source>
</reference>
<evidence type="ECO:0000313" key="2">
    <source>
        <dbReference type="Proteomes" id="UP000824120"/>
    </source>
</evidence>
<organism evidence="1 2">
    <name type="scientific">Solanum commersonii</name>
    <name type="common">Commerson's wild potato</name>
    <name type="synonym">Commerson's nightshade</name>
    <dbReference type="NCBI Taxonomy" id="4109"/>
    <lineage>
        <taxon>Eukaryota</taxon>
        <taxon>Viridiplantae</taxon>
        <taxon>Streptophyta</taxon>
        <taxon>Embryophyta</taxon>
        <taxon>Tracheophyta</taxon>
        <taxon>Spermatophyta</taxon>
        <taxon>Magnoliopsida</taxon>
        <taxon>eudicotyledons</taxon>
        <taxon>Gunneridae</taxon>
        <taxon>Pentapetalae</taxon>
        <taxon>asterids</taxon>
        <taxon>lamiids</taxon>
        <taxon>Solanales</taxon>
        <taxon>Solanaceae</taxon>
        <taxon>Solanoideae</taxon>
        <taxon>Solaneae</taxon>
        <taxon>Solanum</taxon>
    </lineage>
</organism>
<sequence length="187" mass="21229">MGKRFDEVTDIVQGDRARVESNPRPCAIASTSGVQQLLSLTNKAQIQSVEREILSPKESLGHNPTEVNLPPLILKGKSREAHEDSLSGLKNIKELASQIQSFSWFFTGVYGPHSRSEKLECWEEMAAMKELSEGPWITSGDFNTVRHMEERRGCTKVTNIMTDFSKWIEDLELHDPELFGGKYTWFK</sequence>
<comment type="caution">
    <text evidence="1">The sequence shown here is derived from an EMBL/GenBank/DDBJ whole genome shotgun (WGS) entry which is preliminary data.</text>
</comment>
<dbReference type="Proteomes" id="UP000824120">
    <property type="component" value="Chromosome 1"/>
</dbReference>
<gene>
    <name evidence="1" type="ORF">H5410_003466</name>
</gene>
<dbReference type="Gene3D" id="3.60.10.10">
    <property type="entry name" value="Endonuclease/exonuclease/phosphatase"/>
    <property type="match status" value="1"/>
</dbReference>
<name>A0A9J6B4S4_SOLCO</name>
<protein>
    <submittedName>
        <fullName evidence="1">Uncharacterized protein</fullName>
    </submittedName>
</protein>
<keyword evidence="2" id="KW-1185">Reference proteome</keyword>
<dbReference type="EMBL" id="JACXVP010000001">
    <property type="protein sequence ID" value="KAG5631749.1"/>
    <property type="molecule type" value="Genomic_DNA"/>
</dbReference>
<proteinExistence type="predicted"/>
<accession>A0A9J6B4S4</accession>
<dbReference type="InterPro" id="IPR036691">
    <property type="entry name" value="Endo/exonu/phosph_ase_sf"/>
</dbReference>
<dbReference type="SUPFAM" id="SSF56219">
    <property type="entry name" value="DNase I-like"/>
    <property type="match status" value="1"/>
</dbReference>
<evidence type="ECO:0000313" key="1">
    <source>
        <dbReference type="EMBL" id="KAG5631749.1"/>
    </source>
</evidence>
<dbReference type="OrthoDB" id="1460935at2759"/>
<dbReference type="AlphaFoldDB" id="A0A9J6B4S4"/>